<keyword evidence="1" id="KW-0472">Membrane</keyword>
<organism evidence="2">
    <name type="scientific">Rhizophora mucronata</name>
    <name type="common">Asiatic mangrove</name>
    <dbReference type="NCBI Taxonomy" id="61149"/>
    <lineage>
        <taxon>Eukaryota</taxon>
        <taxon>Viridiplantae</taxon>
        <taxon>Streptophyta</taxon>
        <taxon>Embryophyta</taxon>
        <taxon>Tracheophyta</taxon>
        <taxon>Spermatophyta</taxon>
        <taxon>Magnoliopsida</taxon>
        <taxon>eudicotyledons</taxon>
        <taxon>Gunneridae</taxon>
        <taxon>Pentapetalae</taxon>
        <taxon>rosids</taxon>
        <taxon>fabids</taxon>
        <taxon>Malpighiales</taxon>
        <taxon>Rhizophoraceae</taxon>
        <taxon>Rhizophora</taxon>
    </lineage>
</organism>
<evidence type="ECO:0000313" key="2">
    <source>
        <dbReference type="EMBL" id="MBX41248.1"/>
    </source>
</evidence>
<keyword evidence="1" id="KW-1133">Transmembrane helix</keyword>
<name>A0A2P2NFI9_RHIMU</name>
<accession>A0A2P2NFI9</accession>
<dbReference type="EMBL" id="GGEC01060764">
    <property type="protein sequence ID" value="MBX41248.1"/>
    <property type="molecule type" value="Transcribed_RNA"/>
</dbReference>
<reference evidence="2" key="1">
    <citation type="submission" date="2018-02" db="EMBL/GenBank/DDBJ databases">
        <title>Rhizophora mucronata_Transcriptome.</title>
        <authorList>
            <person name="Meera S.P."/>
            <person name="Sreeshan A."/>
            <person name="Augustine A."/>
        </authorList>
    </citation>
    <scope>NUCLEOTIDE SEQUENCE</scope>
    <source>
        <tissue evidence="2">Leaf</tissue>
    </source>
</reference>
<dbReference type="AlphaFoldDB" id="A0A2P2NFI9"/>
<keyword evidence="1" id="KW-0812">Transmembrane</keyword>
<protein>
    <submittedName>
        <fullName evidence="2">Uncharacterized protein</fullName>
    </submittedName>
</protein>
<feature type="transmembrane region" description="Helical" evidence="1">
    <location>
        <begin position="39"/>
        <end position="61"/>
    </location>
</feature>
<evidence type="ECO:0000256" key="1">
    <source>
        <dbReference type="SAM" id="Phobius"/>
    </source>
</evidence>
<sequence>MEIGSNVYASIIAKIQIIGISRGCSYFSRQKKEKGKKNLILSSGIACNGLVVILVMLLLLAQ</sequence>
<proteinExistence type="predicted"/>